<dbReference type="AlphaFoldDB" id="A0A3N6P4E7"/>
<name>A0A3N6P4E7_9CYAN</name>
<evidence type="ECO:0000313" key="1">
    <source>
        <dbReference type="EMBL" id="RQH46163.1"/>
    </source>
</evidence>
<dbReference type="RefSeq" id="WP_124145634.1">
    <property type="nucleotide sequence ID" value="NZ_CAWOKI010000106.1"/>
</dbReference>
<proteinExistence type="predicted"/>
<dbReference type="InterPro" id="IPR035943">
    <property type="entry name" value="XisI-like_sf"/>
</dbReference>
<dbReference type="CDD" id="cd16382">
    <property type="entry name" value="XisI-like"/>
    <property type="match status" value="1"/>
</dbReference>
<organism evidence="1 2">
    <name type="scientific">Okeania hirsuta</name>
    <dbReference type="NCBI Taxonomy" id="1458930"/>
    <lineage>
        <taxon>Bacteria</taxon>
        <taxon>Bacillati</taxon>
        <taxon>Cyanobacteriota</taxon>
        <taxon>Cyanophyceae</taxon>
        <taxon>Oscillatoriophycideae</taxon>
        <taxon>Oscillatoriales</taxon>
        <taxon>Microcoleaceae</taxon>
        <taxon>Okeania</taxon>
    </lineage>
</organism>
<evidence type="ECO:0000313" key="2">
    <source>
        <dbReference type="Proteomes" id="UP000269154"/>
    </source>
</evidence>
<protein>
    <submittedName>
        <fullName evidence="1">XisI protein</fullName>
    </submittedName>
</protein>
<dbReference type="InterPro" id="IPR014968">
    <property type="entry name" value="XisI"/>
</dbReference>
<sequence>MEKLEKYREAIKKVISEYGQYKLDLEDVRTELIFHLEGDNYLLFRVGWHQRRRIYGCIMHVDIINEKIWIQYNGTEVDLAEELVTLGVPKHDIVLGFHSPYMRQFTEYGMS</sequence>
<dbReference type="Pfam" id="PF08869">
    <property type="entry name" value="XisI"/>
    <property type="match status" value="1"/>
</dbReference>
<dbReference type="EMBL" id="RCBY01000042">
    <property type="protein sequence ID" value="RQH46163.1"/>
    <property type="molecule type" value="Genomic_DNA"/>
</dbReference>
<dbReference type="Proteomes" id="UP000269154">
    <property type="component" value="Unassembled WGS sequence"/>
</dbReference>
<comment type="caution">
    <text evidence="1">The sequence shown here is derived from an EMBL/GenBank/DDBJ whole genome shotgun (WGS) entry which is preliminary data.</text>
</comment>
<dbReference type="SUPFAM" id="SSF143847">
    <property type="entry name" value="XisI-like"/>
    <property type="match status" value="1"/>
</dbReference>
<keyword evidence="2" id="KW-1185">Reference proteome</keyword>
<dbReference type="Gene3D" id="3.30.310.110">
    <property type="entry name" value="XisI-like"/>
    <property type="match status" value="1"/>
</dbReference>
<reference evidence="1 2" key="1">
    <citation type="journal article" date="2018" name="ACS Chem. Biol.">
        <title>Ketoreductase domain dysfunction expands chemodiversity: malyngamide biosynthesis in the cyanobacterium Okeania hirsuta.</title>
        <authorList>
            <person name="Moss N.A."/>
            <person name="Leao T."/>
            <person name="Rankin M."/>
            <person name="McCullough T.M."/>
            <person name="Qu P."/>
            <person name="Korobeynikov A."/>
            <person name="Smith J.L."/>
            <person name="Gerwick L."/>
            <person name="Gerwick W.H."/>
        </authorList>
    </citation>
    <scope>NUCLEOTIDE SEQUENCE [LARGE SCALE GENOMIC DNA]</scope>
    <source>
        <strain evidence="1 2">PAB10Feb10-1</strain>
    </source>
</reference>
<accession>A0A3N6P4E7</accession>
<gene>
    <name evidence="1" type="ORF">D5R40_10035</name>
</gene>
<dbReference type="OrthoDB" id="467081at2"/>